<name>A0A1C7MW78_9FUNG</name>
<dbReference type="Proteomes" id="UP000093000">
    <property type="component" value="Unassembled WGS sequence"/>
</dbReference>
<protein>
    <recommendedName>
        <fullName evidence="3">Tc1-like transposase DDE domain-containing protein</fullName>
    </recommendedName>
</protein>
<reference evidence="1 2" key="1">
    <citation type="submission" date="2016-03" db="EMBL/GenBank/DDBJ databases">
        <title>Choanephora cucurbitarum.</title>
        <authorList>
            <person name="Min B."/>
            <person name="Park H."/>
            <person name="Park J.-H."/>
            <person name="Shin H.-D."/>
            <person name="Choi I.-G."/>
        </authorList>
    </citation>
    <scope>NUCLEOTIDE SEQUENCE [LARGE SCALE GENOMIC DNA]</scope>
    <source>
        <strain evidence="1 2">KUS-F28377</strain>
    </source>
</reference>
<organism evidence="1 2">
    <name type="scientific">Choanephora cucurbitarum</name>
    <dbReference type="NCBI Taxonomy" id="101091"/>
    <lineage>
        <taxon>Eukaryota</taxon>
        <taxon>Fungi</taxon>
        <taxon>Fungi incertae sedis</taxon>
        <taxon>Mucoromycota</taxon>
        <taxon>Mucoromycotina</taxon>
        <taxon>Mucoromycetes</taxon>
        <taxon>Mucorales</taxon>
        <taxon>Mucorineae</taxon>
        <taxon>Choanephoraceae</taxon>
        <taxon>Choanephoroideae</taxon>
        <taxon>Choanephora</taxon>
    </lineage>
</organism>
<evidence type="ECO:0000313" key="2">
    <source>
        <dbReference type="Proteomes" id="UP000093000"/>
    </source>
</evidence>
<comment type="caution">
    <text evidence="1">The sequence shown here is derived from an EMBL/GenBank/DDBJ whole genome shotgun (WGS) entry which is preliminary data.</text>
</comment>
<evidence type="ECO:0008006" key="3">
    <source>
        <dbReference type="Google" id="ProtNLM"/>
    </source>
</evidence>
<dbReference type="InParanoid" id="A0A1C7MW78"/>
<keyword evidence="2" id="KW-1185">Reference proteome</keyword>
<feature type="non-terminal residue" evidence="1">
    <location>
        <position position="1"/>
    </location>
</feature>
<sequence>IQITPPYHYELQLIEKVWSMVKNPIAFDPDLDETSLQNIDEESLESVWRSTTNTDRQYSKEFDNSCALLERVEDKDD</sequence>
<dbReference type="OrthoDB" id="2290285at2759"/>
<dbReference type="EMBL" id="LUGH01001482">
    <property type="protein sequence ID" value="OBZ81067.1"/>
    <property type="molecule type" value="Genomic_DNA"/>
</dbReference>
<dbReference type="AlphaFoldDB" id="A0A1C7MW78"/>
<gene>
    <name evidence="1" type="ORF">A0J61_10884</name>
</gene>
<accession>A0A1C7MW78</accession>
<evidence type="ECO:0000313" key="1">
    <source>
        <dbReference type="EMBL" id="OBZ81067.1"/>
    </source>
</evidence>
<proteinExistence type="predicted"/>